<organism evidence="3 4">
    <name type="scientific">Paenibacillus lutrae</name>
    <dbReference type="NCBI Taxonomy" id="2078573"/>
    <lineage>
        <taxon>Bacteria</taxon>
        <taxon>Bacillati</taxon>
        <taxon>Bacillota</taxon>
        <taxon>Bacilli</taxon>
        <taxon>Bacillales</taxon>
        <taxon>Paenibacillaceae</taxon>
        <taxon>Paenibacillus</taxon>
    </lineage>
</organism>
<dbReference type="OrthoDB" id="1821976at2"/>
<keyword evidence="4" id="KW-1185">Reference proteome</keyword>
<evidence type="ECO:0000313" key="3">
    <source>
        <dbReference type="EMBL" id="MVP00381.1"/>
    </source>
</evidence>
<proteinExistence type="predicted"/>
<dbReference type="InterPro" id="IPR025400">
    <property type="entry name" value="Lin1244/Lin1753-like_N"/>
</dbReference>
<comment type="caution">
    <text evidence="3">The sequence shown here is derived from an EMBL/GenBank/DDBJ whole genome shotgun (WGS) entry which is preliminary data.</text>
</comment>
<dbReference type="RefSeq" id="WP_157336007.1">
    <property type="nucleotide sequence ID" value="NZ_RHLK01000006.1"/>
</dbReference>
<feature type="domain" description="Lin1244/Lin1753-like N-terminal" evidence="2">
    <location>
        <begin position="11"/>
        <end position="105"/>
    </location>
</feature>
<gene>
    <name evidence="3" type="ORF">EDM21_12745</name>
</gene>
<dbReference type="Proteomes" id="UP000490800">
    <property type="component" value="Unassembled WGS sequence"/>
</dbReference>
<evidence type="ECO:0000256" key="1">
    <source>
        <dbReference type="SAM" id="MobiDB-lite"/>
    </source>
</evidence>
<feature type="region of interest" description="Disordered" evidence="1">
    <location>
        <begin position="239"/>
        <end position="260"/>
    </location>
</feature>
<feature type="compositionally biased region" description="Low complexity" evidence="1">
    <location>
        <begin position="134"/>
        <end position="146"/>
    </location>
</feature>
<dbReference type="AlphaFoldDB" id="A0A7X3JZX5"/>
<evidence type="ECO:0000313" key="4">
    <source>
        <dbReference type="Proteomes" id="UP000490800"/>
    </source>
</evidence>
<dbReference type="PANTHER" id="PTHR39196">
    <property type="entry name" value="PRIMOSOME, DNAD SUBUNIT"/>
    <property type="match status" value="1"/>
</dbReference>
<protein>
    <submittedName>
        <fullName evidence="3">DUF4373 domain-containing protein</fullName>
    </submittedName>
</protein>
<reference evidence="3 4" key="1">
    <citation type="journal article" date="2019" name="Microorganisms">
        <title>Paenibacillus lutrae sp. nov., A Chitinolytic Species Isolated from A River Otter in Castril Natural Park, Granada, Spain.</title>
        <authorList>
            <person name="Rodriguez M."/>
            <person name="Reina J.C."/>
            <person name="Bejar V."/>
            <person name="Llamas I."/>
        </authorList>
    </citation>
    <scope>NUCLEOTIDE SEQUENCE [LARGE SCALE GENOMIC DNA]</scope>
    <source>
        <strain evidence="3 4">N10</strain>
    </source>
</reference>
<accession>A0A7X3JZX5</accession>
<name>A0A7X3JZX5_9BACL</name>
<dbReference type="Pfam" id="PF14297">
    <property type="entry name" value="Lin1244_N"/>
    <property type="match status" value="1"/>
</dbReference>
<sequence>MARPRKEGMDYFPHDTDATNDRKIEALRLLYGNDGYAFYFILLEMIYREPNFELDISDAETIQILAKKVSVTEEEFSQMLSTAIKRECFDPEAYYERNILTSNGIKKRANVVVEKREKMRETYKNRASSVSYAETPQETTPESTQSKVKESKRKVKDKVKEKDNKPTKIAYAEFVKLSEEEYQKLVTEHGEDFTKECITTLDNYKGAKGEKYASDYRAILKWVIDAVRDKKAKALRAAEQPQRHATPNRGYNRPTYSGKPAIHVVPKSPSVQEPSEEEFQAMIAKAQKLDTMFN</sequence>
<dbReference type="PANTHER" id="PTHR39196:SF1">
    <property type="entry name" value="PRIMOSOME, DNAD SUBUNIT"/>
    <property type="match status" value="1"/>
</dbReference>
<evidence type="ECO:0000259" key="2">
    <source>
        <dbReference type="Pfam" id="PF14297"/>
    </source>
</evidence>
<dbReference type="EMBL" id="RHLK01000006">
    <property type="protein sequence ID" value="MVP00381.1"/>
    <property type="molecule type" value="Genomic_DNA"/>
</dbReference>
<feature type="region of interest" description="Disordered" evidence="1">
    <location>
        <begin position="124"/>
        <end position="162"/>
    </location>
</feature>